<dbReference type="AlphaFoldDB" id="A0A9P3LPL8"/>
<proteinExistence type="predicted"/>
<feature type="compositionally biased region" description="Low complexity" evidence="1">
    <location>
        <begin position="23"/>
        <end position="38"/>
    </location>
</feature>
<feature type="compositionally biased region" description="Basic residues" evidence="1">
    <location>
        <begin position="45"/>
        <end position="56"/>
    </location>
</feature>
<feature type="region of interest" description="Disordered" evidence="1">
    <location>
        <begin position="1"/>
        <end position="75"/>
    </location>
</feature>
<evidence type="ECO:0000313" key="2">
    <source>
        <dbReference type="EMBL" id="GJF00753.1"/>
    </source>
</evidence>
<dbReference type="EMBL" id="BPQB01000195">
    <property type="protein sequence ID" value="GJF00753.1"/>
    <property type="molecule type" value="Genomic_DNA"/>
</dbReference>
<keyword evidence="3" id="KW-1185">Reference proteome</keyword>
<comment type="caution">
    <text evidence="2">The sequence shown here is derived from an EMBL/GenBank/DDBJ whole genome shotgun (WGS) entry which is preliminary data.</text>
</comment>
<evidence type="ECO:0000256" key="1">
    <source>
        <dbReference type="SAM" id="MobiDB-lite"/>
    </source>
</evidence>
<protein>
    <submittedName>
        <fullName evidence="2">Uncharacterized protein</fullName>
    </submittedName>
</protein>
<dbReference type="Proteomes" id="UP000703269">
    <property type="component" value="Unassembled WGS sequence"/>
</dbReference>
<reference evidence="2 3" key="1">
    <citation type="submission" date="2021-08" db="EMBL/GenBank/DDBJ databases">
        <title>Draft Genome Sequence of Phanerochaete sordida strain YK-624.</title>
        <authorList>
            <person name="Mori T."/>
            <person name="Dohra H."/>
            <person name="Suzuki T."/>
            <person name="Kawagishi H."/>
            <person name="Hirai H."/>
        </authorList>
    </citation>
    <scope>NUCLEOTIDE SEQUENCE [LARGE SCALE GENOMIC DNA]</scope>
    <source>
        <strain evidence="2 3">YK-624</strain>
    </source>
</reference>
<organism evidence="2 3">
    <name type="scientific">Phanerochaete sordida</name>
    <dbReference type="NCBI Taxonomy" id="48140"/>
    <lineage>
        <taxon>Eukaryota</taxon>
        <taxon>Fungi</taxon>
        <taxon>Dikarya</taxon>
        <taxon>Basidiomycota</taxon>
        <taxon>Agaricomycotina</taxon>
        <taxon>Agaricomycetes</taxon>
        <taxon>Polyporales</taxon>
        <taxon>Phanerochaetaceae</taxon>
        <taxon>Phanerochaete</taxon>
    </lineage>
</organism>
<accession>A0A9P3LPL8</accession>
<name>A0A9P3LPL8_9APHY</name>
<feature type="compositionally biased region" description="Basic and acidic residues" evidence="1">
    <location>
        <begin position="57"/>
        <end position="75"/>
    </location>
</feature>
<gene>
    <name evidence="2" type="ORF">PsYK624_170540</name>
</gene>
<sequence>MPAGARVSVGDGDQRRRRTSNPAAQAPSYSAHNAAAAARLDVRTSRGRGSRRGRPPRRLEASARRAEGARRRRESAGIRVEIRASRERAREATGVARSDSRFELPAAGVPIAEEPGYVALEAFGVAEQVRKSELIFGLPASEAAGAFRLEIWASRGRVRIAEEPAYVALEARAVVDKAPRFRLDIRASRERCREARAPSDLRFRLPAAGVATAEERAHVAQRVRQSDLGFERPASSVGRRPAHLDLICRHPAAWVPIVLQRTYIAREAVDVVEEGARIRLEISRSGDRGQRVVESVSGGLLRLAARPDV</sequence>
<evidence type="ECO:0000313" key="3">
    <source>
        <dbReference type="Proteomes" id="UP000703269"/>
    </source>
</evidence>